<name>A0A3M8WDQ9_9ACTN</name>
<comment type="caution">
    <text evidence="1">The sequence shown here is derived from an EMBL/GenBank/DDBJ whole genome shotgun (WGS) entry which is preliminary data.</text>
</comment>
<dbReference type="RefSeq" id="WP_123100340.1">
    <property type="nucleotide sequence ID" value="NZ_RIBZ01000182.1"/>
</dbReference>
<proteinExistence type="predicted"/>
<dbReference type="InterPro" id="IPR027417">
    <property type="entry name" value="P-loop_NTPase"/>
</dbReference>
<evidence type="ECO:0000313" key="2">
    <source>
        <dbReference type="Proteomes" id="UP000275401"/>
    </source>
</evidence>
<protein>
    <submittedName>
        <fullName evidence="1">Uncharacterized protein</fullName>
    </submittedName>
</protein>
<keyword evidence="2" id="KW-1185">Reference proteome</keyword>
<dbReference type="EMBL" id="RIBZ01000182">
    <property type="protein sequence ID" value="RNG26715.1"/>
    <property type="molecule type" value="Genomic_DNA"/>
</dbReference>
<reference evidence="1 2" key="1">
    <citation type="submission" date="2018-11" db="EMBL/GenBank/DDBJ databases">
        <title>The Potential of Streptomyces as Biocontrol Agents against the Tomato grey mould, Botrytis cinerea (Gray mold) Frontiers in Microbiology.</title>
        <authorList>
            <person name="Li D."/>
        </authorList>
    </citation>
    <scope>NUCLEOTIDE SEQUENCE [LARGE SCALE GENOMIC DNA]</scope>
    <source>
        <strain evidence="1 2">NEAU-LD23</strain>
    </source>
</reference>
<organism evidence="1 2">
    <name type="scientific">Streptomyces botrytidirepellens</name>
    <dbReference type="NCBI Taxonomy" id="2486417"/>
    <lineage>
        <taxon>Bacteria</taxon>
        <taxon>Bacillati</taxon>
        <taxon>Actinomycetota</taxon>
        <taxon>Actinomycetes</taxon>
        <taxon>Kitasatosporales</taxon>
        <taxon>Streptomycetaceae</taxon>
        <taxon>Streptomyces</taxon>
    </lineage>
</organism>
<accession>A0A3M8WDQ9</accession>
<dbReference type="AlphaFoldDB" id="A0A3M8WDQ9"/>
<sequence length="118" mass="12980">MPWQLPPLVRITDRTAKLERQRKRAATEGYGTLAGVSGLDRVGKTEVALAWLHGLRERFPDGQLYTHLGAEAAAGPMAPEEVVGQFLRALEVETRQILTPFAERVALYRSLTAARGLA</sequence>
<gene>
    <name evidence="1" type="ORF">EEJ42_14360</name>
</gene>
<dbReference type="Gene3D" id="3.40.50.300">
    <property type="entry name" value="P-loop containing nucleotide triphosphate hydrolases"/>
    <property type="match status" value="1"/>
</dbReference>
<dbReference type="Proteomes" id="UP000275401">
    <property type="component" value="Unassembled WGS sequence"/>
</dbReference>
<evidence type="ECO:0000313" key="1">
    <source>
        <dbReference type="EMBL" id="RNG26715.1"/>
    </source>
</evidence>